<organism evidence="4 5">
    <name type="scientific">Cystobacter fuscus</name>
    <dbReference type="NCBI Taxonomy" id="43"/>
    <lineage>
        <taxon>Bacteria</taxon>
        <taxon>Pseudomonadati</taxon>
        <taxon>Myxococcota</taxon>
        <taxon>Myxococcia</taxon>
        <taxon>Myxococcales</taxon>
        <taxon>Cystobacterineae</taxon>
        <taxon>Archangiaceae</taxon>
        <taxon>Cystobacter</taxon>
    </lineage>
</organism>
<dbReference type="EMBL" id="CP022098">
    <property type="protein sequence ID" value="ATB36278.1"/>
    <property type="molecule type" value="Genomic_DNA"/>
</dbReference>
<feature type="compositionally biased region" description="Basic residues" evidence="2">
    <location>
        <begin position="1"/>
        <end position="18"/>
    </location>
</feature>
<dbReference type="PANTHER" id="PTHR30349:SF64">
    <property type="entry name" value="PROPHAGE INTEGRASE INTD-RELATED"/>
    <property type="match status" value="1"/>
</dbReference>
<dbReference type="PROSITE" id="PS51898">
    <property type="entry name" value="TYR_RECOMBINASE"/>
    <property type="match status" value="1"/>
</dbReference>
<feature type="domain" description="Tyr recombinase" evidence="3">
    <location>
        <begin position="128"/>
        <end position="335"/>
    </location>
</feature>
<dbReference type="AlphaFoldDB" id="A0A250IYG0"/>
<keyword evidence="1" id="KW-0233">DNA recombination</keyword>
<dbReference type="InterPro" id="IPR002104">
    <property type="entry name" value="Integrase_catalytic"/>
</dbReference>
<dbReference type="GO" id="GO:0015074">
    <property type="term" value="P:DNA integration"/>
    <property type="evidence" value="ECO:0007669"/>
    <property type="project" value="InterPro"/>
</dbReference>
<dbReference type="CDD" id="cd00397">
    <property type="entry name" value="DNA_BRE_C"/>
    <property type="match status" value="1"/>
</dbReference>
<feature type="compositionally biased region" description="Polar residues" evidence="2">
    <location>
        <begin position="357"/>
        <end position="369"/>
    </location>
</feature>
<dbReference type="Gene3D" id="1.10.443.10">
    <property type="entry name" value="Intergrase catalytic core"/>
    <property type="match status" value="1"/>
</dbReference>
<dbReference type="PANTHER" id="PTHR30349">
    <property type="entry name" value="PHAGE INTEGRASE-RELATED"/>
    <property type="match status" value="1"/>
</dbReference>
<protein>
    <submittedName>
        <fullName evidence="4">Phage integrase family protein</fullName>
    </submittedName>
</protein>
<accession>A0A250IYG0</accession>
<dbReference type="GO" id="GO:0006310">
    <property type="term" value="P:DNA recombination"/>
    <property type="evidence" value="ECO:0007669"/>
    <property type="project" value="UniProtKB-KW"/>
</dbReference>
<evidence type="ECO:0000259" key="3">
    <source>
        <dbReference type="PROSITE" id="PS51898"/>
    </source>
</evidence>
<gene>
    <name evidence="4" type="ORF">CYFUS_001692</name>
</gene>
<proteinExistence type="predicted"/>
<dbReference type="InterPro" id="IPR013762">
    <property type="entry name" value="Integrase-like_cat_sf"/>
</dbReference>
<dbReference type="Proteomes" id="UP000217257">
    <property type="component" value="Chromosome"/>
</dbReference>
<evidence type="ECO:0000256" key="1">
    <source>
        <dbReference type="ARBA" id="ARBA00023172"/>
    </source>
</evidence>
<evidence type="ECO:0000256" key="2">
    <source>
        <dbReference type="SAM" id="MobiDB-lite"/>
    </source>
</evidence>
<name>A0A250IYG0_9BACT</name>
<dbReference type="KEGG" id="cfus:CYFUS_001692"/>
<sequence length="376" mass="42621">MGAKRNPKSKSPAGRKRAAGQEELPLDNNPTLGQVTGWYERTVLPHLAKRTGDSQRSVLRQAVAALPTHPDGRHLVDWLHGRMERGELMASSANKALKVLKHVYRRYADHRWCPQPFARVRAFPEENQAPRSLEDADTTFPRFLAACRDDRERAWLCVLRYLGLRRGEVLGLEPRHLSLADLDKATLAVEQQRQPDYIKPGPLKTAKSRRTLMVPRPLAELLKRVLTQRLRGLKDARGQASRRFVFPYSEAQLTELLERLRAAVPGVLRERERGDHGGDAWHVFRHTRVKDFTGVGTRVEDVAVYLGHTNIRHTQGYMDNFRARVVPEDMQRQYWAAHPPVVAAPGDVEVPVVQHAKSGTTGSDSSVQTARVARRR</sequence>
<dbReference type="InterPro" id="IPR050090">
    <property type="entry name" value="Tyrosine_recombinase_XerCD"/>
</dbReference>
<evidence type="ECO:0000313" key="4">
    <source>
        <dbReference type="EMBL" id="ATB36278.1"/>
    </source>
</evidence>
<evidence type="ECO:0000313" key="5">
    <source>
        <dbReference type="Proteomes" id="UP000217257"/>
    </source>
</evidence>
<feature type="region of interest" description="Disordered" evidence="2">
    <location>
        <begin position="355"/>
        <end position="376"/>
    </location>
</feature>
<dbReference type="GO" id="GO:0003677">
    <property type="term" value="F:DNA binding"/>
    <property type="evidence" value="ECO:0007669"/>
    <property type="project" value="InterPro"/>
</dbReference>
<reference evidence="4 5" key="1">
    <citation type="submission" date="2017-06" db="EMBL/GenBank/DDBJ databases">
        <title>Sequencing and comparative analysis of myxobacterial genomes.</title>
        <authorList>
            <person name="Rupp O."/>
            <person name="Goesmann A."/>
            <person name="Sogaard-Andersen L."/>
        </authorList>
    </citation>
    <scope>NUCLEOTIDE SEQUENCE [LARGE SCALE GENOMIC DNA]</scope>
    <source>
        <strain evidence="4 5">DSM 52655</strain>
    </source>
</reference>
<dbReference type="InterPro" id="IPR011010">
    <property type="entry name" value="DNA_brk_join_enz"/>
</dbReference>
<dbReference type="RefSeq" id="WP_095984777.1">
    <property type="nucleotide sequence ID" value="NZ_CP022098.1"/>
</dbReference>
<dbReference type="Pfam" id="PF00589">
    <property type="entry name" value="Phage_integrase"/>
    <property type="match status" value="1"/>
</dbReference>
<dbReference type="SUPFAM" id="SSF56349">
    <property type="entry name" value="DNA breaking-rejoining enzymes"/>
    <property type="match status" value="1"/>
</dbReference>
<feature type="region of interest" description="Disordered" evidence="2">
    <location>
        <begin position="1"/>
        <end position="31"/>
    </location>
</feature>